<protein>
    <submittedName>
        <fullName evidence="1">Uncharacterized protein</fullName>
    </submittedName>
</protein>
<reference evidence="1" key="2">
    <citation type="journal article" date="2015" name="Fish Shellfish Immunol.">
        <title>Early steps in the European eel (Anguilla anguilla)-Vibrio vulnificus interaction in the gills: Role of the RtxA13 toxin.</title>
        <authorList>
            <person name="Callol A."/>
            <person name="Pajuelo D."/>
            <person name="Ebbesson L."/>
            <person name="Teles M."/>
            <person name="MacKenzie S."/>
            <person name="Amaro C."/>
        </authorList>
    </citation>
    <scope>NUCLEOTIDE SEQUENCE</scope>
</reference>
<sequence length="71" mass="7796">MLMILITHVCSCFPKRIFTSCFFASLPVLLTGSLHNTGSCYLEKSRLPLVGGEKVAPSPQAHSIIHIKVKK</sequence>
<name>A0A0E9W5B4_ANGAN</name>
<proteinExistence type="predicted"/>
<accession>A0A0E9W5B4</accession>
<dbReference type="EMBL" id="GBXM01023076">
    <property type="protein sequence ID" value="JAH85501.1"/>
    <property type="molecule type" value="Transcribed_RNA"/>
</dbReference>
<reference evidence="1" key="1">
    <citation type="submission" date="2014-11" db="EMBL/GenBank/DDBJ databases">
        <authorList>
            <person name="Amaro Gonzalez C."/>
        </authorList>
    </citation>
    <scope>NUCLEOTIDE SEQUENCE</scope>
</reference>
<evidence type="ECO:0000313" key="1">
    <source>
        <dbReference type="EMBL" id="JAH85501.1"/>
    </source>
</evidence>
<dbReference type="AlphaFoldDB" id="A0A0E9W5B4"/>
<organism evidence="1">
    <name type="scientific">Anguilla anguilla</name>
    <name type="common">European freshwater eel</name>
    <name type="synonym">Muraena anguilla</name>
    <dbReference type="NCBI Taxonomy" id="7936"/>
    <lineage>
        <taxon>Eukaryota</taxon>
        <taxon>Metazoa</taxon>
        <taxon>Chordata</taxon>
        <taxon>Craniata</taxon>
        <taxon>Vertebrata</taxon>
        <taxon>Euteleostomi</taxon>
        <taxon>Actinopterygii</taxon>
        <taxon>Neopterygii</taxon>
        <taxon>Teleostei</taxon>
        <taxon>Anguilliformes</taxon>
        <taxon>Anguillidae</taxon>
        <taxon>Anguilla</taxon>
    </lineage>
</organism>